<evidence type="ECO:0000256" key="5">
    <source>
        <dbReference type="SAM" id="Phobius"/>
    </source>
</evidence>
<protein>
    <submittedName>
        <fullName evidence="6">Uncharacterized protein</fullName>
    </submittedName>
</protein>
<dbReference type="Pfam" id="PF00335">
    <property type="entry name" value="Tetraspanin"/>
    <property type="match status" value="1"/>
</dbReference>
<dbReference type="Proteomes" id="UP001153269">
    <property type="component" value="Unassembled WGS sequence"/>
</dbReference>
<name>A0A9N7V9N7_PLEPL</name>
<evidence type="ECO:0000313" key="7">
    <source>
        <dbReference type="Proteomes" id="UP001153269"/>
    </source>
</evidence>
<evidence type="ECO:0000313" key="6">
    <source>
        <dbReference type="EMBL" id="CAB1445457.1"/>
    </source>
</evidence>
<evidence type="ECO:0000256" key="2">
    <source>
        <dbReference type="ARBA" id="ARBA00022692"/>
    </source>
</evidence>
<dbReference type="GO" id="GO:0016020">
    <property type="term" value="C:membrane"/>
    <property type="evidence" value="ECO:0007669"/>
    <property type="project" value="UniProtKB-SubCell"/>
</dbReference>
<comment type="caution">
    <text evidence="6">The sequence shown here is derived from an EMBL/GenBank/DDBJ whole genome shotgun (WGS) entry which is preliminary data.</text>
</comment>
<feature type="transmembrane region" description="Helical" evidence="5">
    <location>
        <begin position="111"/>
        <end position="133"/>
    </location>
</feature>
<accession>A0A9N7V9N7</accession>
<evidence type="ECO:0000256" key="4">
    <source>
        <dbReference type="ARBA" id="ARBA00023136"/>
    </source>
</evidence>
<evidence type="ECO:0000256" key="1">
    <source>
        <dbReference type="ARBA" id="ARBA00004141"/>
    </source>
</evidence>
<dbReference type="PRINTS" id="PR00259">
    <property type="entry name" value="TMFOUR"/>
</dbReference>
<keyword evidence="4 5" id="KW-0472">Membrane</keyword>
<proteinExistence type="predicted"/>
<dbReference type="AlphaFoldDB" id="A0A9N7V9N7"/>
<evidence type="ECO:0000256" key="3">
    <source>
        <dbReference type="ARBA" id="ARBA00022989"/>
    </source>
</evidence>
<keyword evidence="2 5" id="KW-0812">Transmembrane</keyword>
<organism evidence="6 7">
    <name type="scientific">Pleuronectes platessa</name>
    <name type="common">European plaice</name>
    <dbReference type="NCBI Taxonomy" id="8262"/>
    <lineage>
        <taxon>Eukaryota</taxon>
        <taxon>Metazoa</taxon>
        <taxon>Chordata</taxon>
        <taxon>Craniata</taxon>
        <taxon>Vertebrata</taxon>
        <taxon>Euteleostomi</taxon>
        <taxon>Actinopterygii</taxon>
        <taxon>Neopterygii</taxon>
        <taxon>Teleostei</taxon>
        <taxon>Neoteleostei</taxon>
        <taxon>Acanthomorphata</taxon>
        <taxon>Carangaria</taxon>
        <taxon>Pleuronectiformes</taxon>
        <taxon>Pleuronectoidei</taxon>
        <taxon>Pleuronectidae</taxon>
        <taxon>Pleuronectes</taxon>
    </lineage>
</organism>
<dbReference type="InterPro" id="IPR018499">
    <property type="entry name" value="Tetraspanin/Peripherin"/>
</dbReference>
<sequence>MEQEMQFGAAPQAESVHAEASLYSSQVKLNEFLDDSFGRSVEVTEYFPDIQKFIQTVNTIQKVVGTSLLDEKRIGPSHSPYVVAGTGTAIVLFGLFGCFATCRGRPRMLKLYAVFLCLVFMTVLIAGNFGFVFRHKVKGAFLN</sequence>
<gene>
    <name evidence="6" type="ORF">PLEPLA_LOCUS33188</name>
</gene>
<dbReference type="EMBL" id="CADEAL010003668">
    <property type="protein sequence ID" value="CAB1445457.1"/>
    <property type="molecule type" value="Genomic_DNA"/>
</dbReference>
<keyword evidence="7" id="KW-1185">Reference proteome</keyword>
<keyword evidence="3 5" id="KW-1133">Transmembrane helix</keyword>
<feature type="transmembrane region" description="Helical" evidence="5">
    <location>
        <begin position="81"/>
        <end position="99"/>
    </location>
</feature>
<reference evidence="6" key="1">
    <citation type="submission" date="2020-03" db="EMBL/GenBank/DDBJ databases">
        <authorList>
            <person name="Weist P."/>
        </authorList>
    </citation>
    <scope>NUCLEOTIDE SEQUENCE</scope>
</reference>
<comment type="subcellular location">
    <subcellularLocation>
        <location evidence="1">Membrane</location>
        <topology evidence="1">Multi-pass membrane protein</topology>
    </subcellularLocation>
</comment>